<evidence type="ECO:0000256" key="4">
    <source>
        <dbReference type="ARBA" id="ARBA00022989"/>
    </source>
</evidence>
<evidence type="ECO:0000256" key="2">
    <source>
        <dbReference type="ARBA" id="ARBA00022692"/>
    </source>
</evidence>
<accession>A0ABD0QSJ7</accession>
<dbReference type="SUPFAM" id="SSF49562">
    <property type="entry name" value="C2 domain (Calcium/lipid-binding domain, CaLB)"/>
    <property type="match status" value="1"/>
</dbReference>
<dbReference type="AlphaFoldDB" id="A0ABD0QSJ7"/>
<dbReference type="EMBL" id="JAMKFB020000007">
    <property type="protein sequence ID" value="KAL0189199.1"/>
    <property type="molecule type" value="Genomic_DNA"/>
</dbReference>
<keyword evidence="4" id="KW-1133">Transmembrane helix</keyword>
<dbReference type="Proteomes" id="UP001529510">
    <property type="component" value="Unassembled WGS sequence"/>
</dbReference>
<feature type="non-terminal residue" evidence="7">
    <location>
        <position position="1"/>
    </location>
</feature>
<proteinExistence type="predicted"/>
<reference evidence="7 8" key="1">
    <citation type="submission" date="2024-05" db="EMBL/GenBank/DDBJ databases">
        <title>Genome sequencing and assembly of Indian major carp, Cirrhinus mrigala (Hamilton, 1822).</title>
        <authorList>
            <person name="Mohindra V."/>
            <person name="Chowdhury L.M."/>
            <person name="Lal K."/>
            <person name="Jena J.K."/>
        </authorList>
    </citation>
    <scope>NUCLEOTIDE SEQUENCE [LARGE SCALE GENOMIC DNA]</scope>
    <source>
        <strain evidence="7">CM1030</strain>
        <tissue evidence="7">Blood</tissue>
    </source>
</reference>
<keyword evidence="2" id="KW-0812">Transmembrane</keyword>
<protein>
    <recommendedName>
        <fullName evidence="6">C2 domain-containing protein</fullName>
    </recommendedName>
</protein>
<keyword evidence="5" id="KW-0472">Membrane</keyword>
<comment type="subcellular location">
    <subcellularLocation>
        <location evidence="1">Membrane</location>
        <topology evidence="1">Single-pass membrane protein</topology>
    </subcellularLocation>
</comment>
<dbReference type="InterPro" id="IPR035892">
    <property type="entry name" value="C2_domain_sf"/>
</dbReference>
<dbReference type="GO" id="GO:0016020">
    <property type="term" value="C:membrane"/>
    <property type="evidence" value="ECO:0007669"/>
    <property type="project" value="UniProtKB-SubCell"/>
</dbReference>
<dbReference type="PANTHER" id="PTHR12546">
    <property type="entry name" value="FER-1-LIKE"/>
    <property type="match status" value="1"/>
</dbReference>
<dbReference type="Pfam" id="PF00168">
    <property type="entry name" value="C2"/>
    <property type="match status" value="1"/>
</dbReference>
<evidence type="ECO:0000256" key="3">
    <source>
        <dbReference type="ARBA" id="ARBA00022737"/>
    </source>
</evidence>
<dbReference type="InterPro" id="IPR037721">
    <property type="entry name" value="Ferlin"/>
</dbReference>
<evidence type="ECO:0000256" key="1">
    <source>
        <dbReference type="ARBA" id="ARBA00004167"/>
    </source>
</evidence>
<evidence type="ECO:0000259" key="6">
    <source>
        <dbReference type="PROSITE" id="PS50004"/>
    </source>
</evidence>
<evidence type="ECO:0000313" key="7">
    <source>
        <dbReference type="EMBL" id="KAL0189199.1"/>
    </source>
</evidence>
<organism evidence="7 8">
    <name type="scientific">Cirrhinus mrigala</name>
    <name type="common">Mrigala</name>
    <dbReference type="NCBI Taxonomy" id="683832"/>
    <lineage>
        <taxon>Eukaryota</taxon>
        <taxon>Metazoa</taxon>
        <taxon>Chordata</taxon>
        <taxon>Craniata</taxon>
        <taxon>Vertebrata</taxon>
        <taxon>Euteleostomi</taxon>
        <taxon>Actinopterygii</taxon>
        <taxon>Neopterygii</taxon>
        <taxon>Teleostei</taxon>
        <taxon>Ostariophysi</taxon>
        <taxon>Cypriniformes</taxon>
        <taxon>Cyprinidae</taxon>
        <taxon>Labeoninae</taxon>
        <taxon>Labeonini</taxon>
        <taxon>Cirrhinus</taxon>
    </lineage>
</organism>
<dbReference type="PANTHER" id="PTHR12546:SF44">
    <property type="entry name" value="DYSFERLIN"/>
    <property type="match status" value="1"/>
</dbReference>
<sequence length="60" mass="7093">PYAIVSFLHQSQKTVTVRNTLNPTWDQTLIFYEVEIFGDHLVTERNPPHIVVELYDQDTY</sequence>
<keyword evidence="8" id="KW-1185">Reference proteome</keyword>
<comment type="caution">
    <text evidence="7">The sequence shown here is derived from an EMBL/GenBank/DDBJ whole genome shotgun (WGS) entry which is preliminary data.</text>
</comment>
<feature type="non-terminal residue" evidence="7">
    <location>
        <position position="60"/>
    </location>
</feature>
<evidence type="ECO:0000313" key="8">
    <source>
        <dbReference type="Proteomes" id="UP001529510"/>
    </source>
</evidence>
<dbReference type="InterPro" id="IPR000008">
    <property type="entry name" value="C2_dom"/>
</dbReference>
<gene>
    <name evidence="7" type="ORF">M9458_016298</name>
</gene>
<name>A0ABD0QSJ7_CIRMR</name>
<dbReference type="Gene3D" id="2.60.40.150">
    <property type="entry name" value="C2 domain"/>
    <property type="match status" value="1"/>
</dbReference>
<keyword evidence="3" id="KW-0677">Repeat</keyword>
<evidence type="ECO:0000256" key="5">
    <source>
        <dbReference type="ARBA" id="ARBA00023136"/>
    </source>
</evidence>
<feature type="domain" description="C2" evidence="6">
    <location>
        <begin position="1"/>
        <end position="60"/>
    </location>
</feature>
<dbReference type="PROSITE" id="PS50004">
    <property type="entry name" value="C2"/>
    <property type="match status" value="1"/>
</dbReference>